<gene>
    <name evidence="2" type="ORF">EI97DRAFT_429285</name>
</gene>
<protein>
    <submittedName>
        <fullName evidence="2">Uncharacterized protein</fullName>
    </submittedName>
</protein>
<dbReference type="Proteomes" id="UP000800097">
    <property type="component" value="Unassembled WGS sequence"/>
</dbReference>
<keyword evidence="1" id="KW-0812">Transmembrane</keyword>
<feature type="transmembrane region" description="Helical" evidence="1">
    <location>
        <begin position="49"/>
        <end position="69"/>
    </location>
</feature>
<organism evidence="2 3">
    <name type="scientific">Westerdykella ornata</name>
    <dbReference type="NCBI Taxonomy" id="318751"/>
    <lineage>
        <taxon>Eukaryota</taxon>
        <taxon>Fungi</taxon>
        <taxon>Dikarya</taxon>
        <taxon>Ascomycota</taxon>
        <taxon>Pezizomycotina</taxon>
        <taxon>Dothideomycetes</taxon>
        <taxon>Pleosporomycetidae</taxon>
        <taxon>Pleosporales</taxon>
        <taxon>Sporormiaceae</taxon>
        <taxon>Westerdykella</taxon>
    </lineage>
</organism>
<accession>A0A6A6JX87</accession>
<feature type="transmembrane region" description="Helical" evidence="1">
    <location>
        <begin position="198"/>
        <end position="221"/>
    </location>
</feature>
<dbReference type="AlphaFoldDB" id="A0A6A6JX87"/>
<evidence type="ECO:0000256" key="1">
    <source>
        <dbReference type="SAM" id="Phobius"/>
    </source>
</evidence>
<dbReference type="RefSeq" id="XP_033658769.1">
    <property type="nucleotide sequence ID" value="XM_033797405.1"/>
</dbReference>
<reference evidence="2" key="1">
    <citation type="journal article" date="2020" name="Stud. Mycol.">
        <title>101 Dothideomycetes genomes: a test case for predicting lifestyles and emergence of pathogens.</title>
        <authorList>
            <person name="Haridas S."/>
            <person name="Albert R."/>
            <person name="Binder M."/>
            <person name="Bloem J."/>
            <person name="Labutti K."/>
            <person name="Salamov A."/>
            <person name="Andreopoulos B."/>
            <person name="Baker S."/>
            <person name="Barry K."/>
            <person name="Bills G."/>
            <person name="Bluhm B."/>
            <person name="Cannon C."/>
            <person name="Castanera R."/>
            <person name="Culley D."/>
            <person name="Daum C."/>
            <person name="Ezra D."/>
            <person name="Gonzalez J."/>
            <person name="Henrissat B."/>
            <person name="Kuo A."/>
            <person name="Liang C."/>
            <person name="Lipzen A."/>
            <person name="Lutzoni F."/>
            <person name="Magnuson J."/>
            <person name="Mondo S."/>
            <person name="Nolan M."/>
            <person name="Ohm R."/>
            <person name="Pangilinan J."/>
            <person name="Park H.-J."/>
            <person name="Ramirez L."/>
            <person name="Alfaro M."/>
            <person name="Sun H."/>
            <person name="Tritt A."/>
            <person name="Yoshinaga Y."/>
            <person name="Zwiers L.-H."/>
            <person name="Turgeon B."/>
            <person name="Goodwin S."/>
            <person name="Spatafora J."/>
            <person name="Crous P."/>
            <person name="Grigoriev I."/>
        </authorList>
    </citation>
    <scope>NUCLEOTIDE SEQUENCE</scope>
    <source>
        <strain evidence="2">CBS 379.55</strain>
    </source>
</reference>
<feature type="transmembrane region" description="Helical" evidence="1">
    <location>
        <begin position="176"/>
        <end position="192"/>
    </location>
</feature>
<evidence type="ECO:0000313" key="3">
    <source>
        <dbReference type="Proteomes" id="UP000800097"/>
    </source>
</evidence>
<evidence type="ECO:0000313" key="2">
    <source>
        <dbReference type="EMBL" id="KAF2281232.1"/>
    </source>
</evidence>
<name>A0A6A6JX87_WESOR</name>
<dbReference type="OrthoDB" id="10581259at2759"/>
<feature type="transmembrane region" description="Helical" evidence="1">
    <location>
        <begin position="233"/>
        <end position="257"/>
    </location>
</feature>
<proteinExistence type="predicted"/>
<sequence length="314" mass="35237">MANDLEEWWSFQRGIMGLNLLYVLFQTVSMSFTQADSHTVNSFYGPGSFVAWFLTSILTLLSGECRILLDRFPRKVLIASSPKPHTKYQLLEDDATHIKDNLDFDAAMLATFAYPTVSSVEVLIRASNHEYSPRREAAHCVTRIGAMISFFAILFDLHKEQHPSVESLPTSSARRRASWVMLWSLCTFASVLQPTTGWFTAISLALSLLSAVNVFTITQVYMGLPGKDLDFTWYLSASVWAGVFLALMLFLGIPMAADTTVRPFKVRISFPRSGSGLGDQDQWFALLNALILVIGPACRKIYRIRQSRSLIKKS</sequence>
<dbReference type="EMBL" id="ML986484">
    <property type="protein sequence ID" value="KAF2281232.1"/>
    <property type="molecule type" value="Genomic_DNA"/>
</dbReference>
<keyword evidence="1" id="KW-1133">Transmembrane helix</keyword>
<keyword evidence="3" id="KW-1185">Reference proteome</keyword>
<keyword evidence="1" id="KW-0472">Membrane</keyword>
<dbReference type="GeneID" id="54550580"/>
<feature type="transmembrane region" description="Helical" evidence="1">
    <location>
        <begin position="283"/>
        <end position="302"/>
    </location>
</feature>